<feature type="transmembrane region" description="Helical" evidence="8">
    <location>
        <begin position="256"/>
        <end position="276"/>
    </location>
</feature>
<feature type="transmembrane region" description="Helical" evidence="8">
    <location>
        <begin position="134"/>
        <end position="154"/>
    </location>
</feature>
<dbReference type="PANTHER" id="PTHR30047">
    <property type="entry name" value="HIGH-AFFINITY CHOLINE TRANSPORT PROTEIN-RELATED"/>
    <property type="match status" value="1"/>
</dbReference>
<dbReference type="InterPro" id="IPR000060">
    <property type="entry name" value="BCCT_transptr"/>
</dbReference>
<dbReference type="InterPro" id="IPR018093">
    <property type="entry name" value="BCCT_CS"/>
</dbReference>
<evidence type="ECO:0000313" key="10">
    <source>
        <dbReference type="Proteomes" id="UP000179524"/>
    </source>
</evidence>
<keyword evidence="10" id="KW-1185">Reference proteome</keyword>
<evidence type="ECO:0000313" key="9">
    <source>
        <dbReference type="EMBL" id="OIJ13943.1"/>
    </source>
</evidence>
<keyword evidence="3" id="KW-0813">Transport</keyword>
<feature type="transmembrane region" description="Helical" evidence="8">
    <location>
        <begin position="438"/>
        <end position="457"/>
    </location>
</feature>
<evidence type="ECO:0000256" key="7">
    <source>
        <dbReference type="ARBA" id="ARBA00023136"/>
    </source>
</evidence>
<reference evidence="9 10" key="1">
    <citation type="submission" date="2016-10" db="EMBL/GenBank/DDBJ databases">
        <title>Draft genome sequences of four alkaliphilic bacteria belonging to the Anaerobacillus genus.</title>
        <authorList>
            <person name="Bassil N.M."/>
            <person name="Lloyd J.R."/>
        </authorList>
    </citation>
    <scope>NUCLEOTIDE SEQUENCE [LARGE SCALE GENOMIC DNA]</scope>
    <source>
        <strain evidence="9 10">DSM 18345</strain>
    </source>
</reference>
<evidence type="ECO:0000256" key="4">
    <source>
        <dbReference type="ARBA" id="ARBA00022475"/>
    </source>
</evidence>
<evidence type="ECO:0000256" key="5">
    <source>
        <dbReference type="ARBA" id="ARBA00022692"/>
    </source>
</evidence>
<dbReference type="PROSITE" id="PS01303">
    <property type="entry name" value="BCCT"/>
    <property type="match status" value="1"/>
</dbReference>
<sequence length="515" mass="56001">MDKSDRTVFKVSVGIAALFVLIGVLIPNQLGQAMVVAQTFVLESFGWFYQLVATFFLVFAIYMIFSKFGKIKLGKEDAKPEFSRPTWFAMLFSAGMGIGLLFYGVAEPIAHFASPPMGEGSTEQSAIMGMRYTWLHWGLHAWAIYAIVALALAYQKFRKDAPGLMSATLYPVLGEKVKGPIGKTVDVVAVFATLFGVAASLGLGSQQINAGLEYLIGIPNNFMVQMLIMGIITVLFIISANTGISRGIKYLSNINMSLATLLLFAMLILGPTLFLLNMFTTSLGSYVQNVALMGLRLSPFDGNEAAFTQGWTVFYWAWWISWTPFVGMFIARVSKGRTIREFTIAVLLVPTVVCGLWFTVFGGTGIYLELIQGLNVSGQGLETALFYVYQHLPFGIVLSILTVALITTFFVTSADSATFVLGMLTTGGKLNPNNRVKVTWGIILVASTLVLMASGGLAGLQTAIIVSALPLTFIVLIMCYGLVKGLNKDLKEQNKAKDITAVNKKEKKIVGKTAI</sequence>
<dbReference type="RefSeq" id="WP_071309330.1">
    <property type="nucleotide sequence ID" value="NZ_MLQR01000024.1"/>
</dbReference>
<feature type="transmembrane region" description="Helical" evidence="8">
    <location>
        <begin position="388"/>
        <end position="411"/>
    </location>
</feature>
<name>A0A1S2LP99_9BACI</name>
<comment type="similarity">
    <text evidence="2">Belongs to the BCCT transporter (TC 2.A.15) family.</text>
</comment>
<feature type="transmembrane region" description="Helical" evidence="8">
    <location>
        <begin position="313"/>
        <end position="331"/>
    </location>
</feature>
<dbReference type="GO" id="GO:0022857">
    <property type="term" value="F:transmembrane transporter activity"/>
    <property type="evidence" value="ECO:0007669"/>
    <property type="project" value="InterPro"/>
</dbReference>
<evidence type="ECO:0000256" key="3">
    <source>
        <dbReference type="ARBA" id="ARBA00022448"/>
    </source>
</evidence>
<keyword evidence="7 8" id="KW-0472">Membrane</keyword>
<dbReference type="Pfam" id="PF02028">
    <property type="entry name" value="BCCT"/>
    <property type="match status" value="1"/>
</dbReference>
<accession>A0A1S2LP99</accession>
<dbReference type="NCBIfam" id="TIGR00842">
    <property type="entry name" value="bcct"/>
    <property type="match status" value="1"/>
</dbReference>
<feature type="transmembrane region" description="Helical" evidence="8">
    <location>
        <begin position="47"/>
        <end position="65"/>
    </location>
</feature>
<proteinExistence type="inferred from homology"/>
<evidence type="ECO:0000256" key="1">
    <source>
        <dbReference type="ARBA" id="ARBA00004651"/>
    </source>
</evidence>
<dbReference type="PANTHER" id="PTHR30047:SF7">
    <property type="entry name" value="HIGH-AFFINITY CHOLINE TRANSPORT PROTEIN"/>
    <property type="match status" value="1"/>
</dbReference>
<protein>
    <submittedName>
        <fullName evidence="9">Glycine/betaine ABC transporter permease</fullName>
    </submittedName>
</protein>
<dbReference type="Proteomes" id="UP000179524">
    <property type="component" value="Unassembled WGS sequence"/>
</dbReference>
<feature type="transmembrane region" description="Helical" evidence="8">
    <location>
        <begin position="7"/>
        <end position="27"/>
    </location>
</feature>
<evidence type="ECO:0000256" key="6">
    <source>
        <dbReference type="ARBA" id="ARBA00022989"/>
    </source>
</evidence>
<evidence type="ECO:0000256" key="8">
    <source>
        <dbReference type="SAM" id="Phobius"/>
    </source>
</evidence>
<dbReference type="AlphaFoldDB" id="A0A1S2LP99"/>
<dbReference type="GO" id="GO:0005886">
    <property type="term" value="C:plasma membrane"/>
    <property type="evidence" value="ECO:0007669"/>
    <property type="project" value="UniProtKB-SubCell"/>
</dbReference>
<feature type="transmembrane region" description="Helical" evidence="8">
    <location>
        <begin position="223"/>
        <end position="244"/>
    </location>
</feature>
<comment type="caution">
    <text evidence="9">The sequence shown here is derived from an EMBL/GenBank/DDBJ whole genome shotgun (WGS) entry which is preliminary data.</text>
</comment>
<feature type="transmembrane region" description="Helical" evidence="8">
    <location>
        <begin position="86"/>
        <end position="106"/>
    </location>
</feature>
<feature type="transmembrane region" description="Helical" evidence="8">
    <location>
        <begin position="463"/>
        <end position="483"/>
    </location>
</feature>
<organism evidence="9 10">
    <name type="scientific">Anaerobacillus alkalilacustris</name>
    <dbReference type="NCBI Taxonomy" id="393763"/>
    <lineage>
        <taxon>Bacteria</taxon>
        <taxon>Bacillati</taxon>
        <taxon>Bacillota</taxon>
        <taxon>Bacilli</taxon>
        <taxon>Bacillales</taxon>
        <taxon>Bacillaceae</taxon>
        <taxon>Anaerobacillus</taxon>
    </lineage>
</organism>
<dbReference type="OrthoDB" id="9775735at2"/>
<feature type="transmembrane region" description="Helical" evidence="8">
    <location>
        <begin position="185"/>
        <end position="203"/>
    </location>
</feature>
<dbReference type="EMBL" id="MLQR01000024">
    <property type="protein sequence ID" value="OIJ13943.1"/>
    <property type="molecule type" value="Genomic_DNA"/>
</dbReference>
<keyword evidence="4" id="KW-1003">Cell membrane</keyword>
<evidence type="ECO:0000256" key="2">
    <source>
        <dbReference type="ARBA" id="ARBA00005658"/>
    </source>
</evidence>
<keyword evidence="6 8" id="KW-1133">Transmembrane helix</keyword>
<feature type="transmembrane region" description="Helical" evidence="8">
    <location>
        <begin position="343"/>
        <end position="368"/>
    </location>
</feature>
<comment type="subcellular location">
    <subcellularLocation>
        <location evidence="1">Cell membrane</location>
        <topology evidence="1">Multi-pass membrane protein</topology>
    </subcellularLocation>
</comment>
<gene>
    <name evidence="9" type="ORF">BKP37_09310</name>
</gene>
<keyword evidence="5 8" id="KW-0812">Transmembrane</keyword>